<comment type="similarity">
    <text evidence="3">Belongs to the cytochrome P450 family.</text>
</comment>
<evidence type="ECO:0000256" key="8">
    <source>
        <dbReference type="ARBA" id="ARBA00023033"/>
    </source>
</evidence>
<dbReference type="GO" id="GO:0016020">
    <property type="term" value="C:membrane"/>
    <property type="evidence" value="ECO:0007669"/>
    <property type="project" value="UniProtKB-SubCell"/>
</dbReference>
<dbReference type="PANTHER" id="PTHR47943">
    <property type="entry name" value="CYTOCHROME P450 93A3-LIKE"/>
    <property type="match status" value="1"/>
</dbReference>
<proteinExistence type="inferred from homology"/>
<dbReference type="GO" id="GO:0020037">
    <property type="term" value="F:heme binding"/>
    <property type="evidence" value="ECO:0007669"/>
    <property type="project" value="InterPro"/>
</dbReference>
<evidence type="ECO:0000256" key="6">
    <source>
        <dbReference type="ARBA" id="ARBA00023002"/>
    </source>
</evidence>
<keyword evidence="10" id="KW-0732">Signal</keyword>
<dbReference type="PANTHER" id="PTHR47943:SF8">
    <property type="entry name" value="CYTOCHROME P450"/>
    <property type="match status" value="1"/>
</dbReference>
<evidence type="ECO:0008006" key="13">
    <source>
        <dbReference type="Google" id="ProtNLM"/>
    </source>
</evidence>
<dbReference type="PRINTS" id="PR00463">
    <property type="entry name" value="EP450I"/>
</dbReference>
<keyword evidence="8" id="KW-0503">Monooxygenase</keyword>
<comment type="cofactor">
    <cofactor evidence="1">
        <name>heme</name>
        <dbReference type="ChEBI" id="CHEBI:30413"/>
    </cofactor>
</comment>
<dbReference type="Gene3D" id="1.10.630.10">
    <property type="entry name" value="Cytochrome P450"/>
    <property type="match status" value="2"/>
</dbReference>
<evidence type="ECO:0000313" key="12">
    <source>
        <dbReference type="Proteomes" id="UP000027138"/>
    </source>
</evidence>
<reference evidence="11 12" key="1">
    <citation type="journal article" date="2014" name="PLoS ONE">
        <title>Global Analysis of Gene Expression Profiles in Physic Nut (Jatropha curcas L.) Seedlings Exposed to Salt Stress.</title>
        <authorList>
            <person name="Zhang L."/>
            <person name="Zhang C."/>
            <person name="Wu P."/>
            <person name="Chen Y."/>
            <person name="Li M."/>
            <person name="Jiang H."/>
            <person name="Wu G."/>
        </authorList>
    </citation>
    <scope>NUCLEOTIDE SEQUENCE [LARGE SCALE GENOMIC DNA]</scope>
    <source>
        <strain evidence="12">cv. GZQX0401</strain>
        <tissue evidence="11">Young leaves</tissue>
    </source>
</reference>
<dbReference type="InterPro" id="IPR001128">
    <property type="entry name" value="Cyt_P450"/>
</dbReference>
<dbReference type="Pfam" id="PF00067">
    <property type="entry name" value="p450"/>
    <property type="match status" value="1"/>
</dbReference>
<dbReference type="InterPro" id="IPR002401">
    <property type="entry name" value="Cyt_P450_E_grp-I"/>
</dbReference>
<evidence type="ECO:0000256" key="2">
    <source>
        <dbReference type="ARBA" id="ARBA00004370"/>
    </source>
</evidence>
<gene>
    <name evidence="11" type="ORF">JCGZ_16723</name>
</gene>
<evidence type="ECO:0000313" key="11">
    <source>
        <dbReference type="EMBL" id="KDP43436.1"/>
    </source>
</evidence>
<dbReference type="GO" id="GO:0005506">
    <property type="term" value="F:iron ion binding"/>
    <property type="evidence" value="ECO:0007669"/>
    <property type="project" value="InterPro"/>
</dbReference>
<organism evidence="11 12">
    <name type="scientific">Jatropha curcas</name>
    <name type="common">Barbados nut</name>
    <dbReference type="NCBI Taxonomy" id="180498"/>
    <lineage>
        <taxon>Eukaryota</taxon>
        <taxon>Viridiplantae</taxon>
        <taxon>Streptophyta</taxon>
        <taxon>Embryophyta</taxon>
        <taxon>Tracheophyta</taxon>
        <taxon>Spermatophyta</taxon>
        <taxon>Magnoliopsida</taxon>
        <taxon>eudicotyledons</taxon>
        <taxon>Gunneridae</taxon>
        <taxon>Pentapetalae</taxon>
        <taxon>rosids</taxon>
        <taxon>fabids</taxon>
        <taxon>Malpighiales</taxon>
        <taxon>Euphorbiaceae</taxon>
        <taxon>Crotonoideae</taxon>
        <taxon>Jatropheae</taxon>
        <taxon>Jatropha</taxon>
    </lineage>
</organism>
<dbReference type="PRINTS" id="PR00385">
    <property type="entry name" value="P450"/>
</dbReference>
<keyword evidence="7" id="KW-0408">Iron</keyword>
<name>A0A067L4P1_JATCU</name>
<keyword evidence="5" id="KW-0479">Metal-binding</keyword>
<dbReference type="STRING" id="180498.A0A067L4P1"/>
<evidence type="ECO:0000256" key="1">
    <source>
        <dbReference type="ARBA" id="ARBA00001971"/>
    </source>
</evidence>
<keyword evidence="12" id="KW-1185">Reference proteome</keyword>
<protein>
    <recommendedName>
        <fullName evidence="13">Cytochrome P450</fullName>
    </recommendedName>
</protein>
<evidence type="ECO:0000256" key="5">
    <source>
        <dbReference type="ARBA" id="ARBA00022723"/>
    </source>
</evidence>
<dbReference type="GO" id="GO:0016705">
    <property type="term" value="F:oxidoreductase activity, acting on paired donors, with incorporation or reduction of molecular oxygen"/>
    <property type="evidence" value="ECO:0007669"/>
    <property type="project" value="InterPro"/>
</dbReference>
<feature type="chain" id="PRO_5001643491" description="Cytochrome P450" evidence="10">
    <location>
        <begin position="22"/>
        <end position="386"/>
    </location>
</feature>
<comment type="subcellular location">
    <subcellularLocation>
        <location evidence="2">Membrane</location>
    </subcellularLocation>
</comment>
<dbReference type="Proteomes" id="UP000027138">
    <property type="component" value="Unassembled WGS sequence"/>
</dbReference>
<evidence type="ECO:0000256" key="4">
    <source>
        <dbReference type="ARBA" id="ARBA00022617"/>
    </source>
</evidence>
<dbReference type="OrthoDB" id="1470350at2759"/>
<evidence type="ECO:0000256" key="7">
    <source>
        <dbReference type="ARBA" id="ARBA00023004"/>
    </source>
</evidence>
<evidence type="ECO:0000256" key="3">
    <source>
        <dbReference type="ARBA" id="ARBA00010617"/>
    </source>
</evidence>
<evidence type="ECO:0000256" key="10">
    <source>
        <dbReference type="SAM" id="SignalP"/>
    </source>
</evidence>
<dbReference type="EMBL" id="KK914267">
    <property type="protein sequence ID" value="KDP43436.1"/>
    <property type="molecule type" value="Genomic_DNA"/>
</dbReference>
<dbReference type="InterPro" id="IPR036396">
    <property type="entry name" value="Cyt_P450_sf"/>
</dbReference>
<accession>A0A067L4P1</accession>
<evidence type="ECO:0000256" key="9">
    <source>
        <dbReference type="ARBA" id="ARBA00023136"/>
    </source>
</evidence>
<keyword evidence="6" id="KW-0560">Oxidoreductase</keyword>
<feature type="signal peptide" evidence="10">
    <location>
        <begin position="1"/>
        <end position="21"/>
    </location>
</feature>
<dbReference type="SUPFAM" id="SSF48264">
    <property type="entry name" value="Cytochrome P450"/>
    <property type="match status" value="1"/>
</dbReference>
<sequence>MGDIQYNWIIPLFLWLISTLLQNLFKKITQPTLHLPPSPPALLFIGHLHLLSPVVTKCFPFLSSKYGPLLYLRLGSRPLLLVSSASFAAEIFKRNDVVFESRPKSPFVDGLLFGDYGIMAAPYRDYWRFMKKLCVTELLGTRQVERSIGVRNEEIQRRFLKKFLEKAYRNENIDLGNELMKLTNNTICRMVMSTRYSEENDEAEWCRELVLGSIELVGKLAVATVLGPLKKLGFWLNRKQLKDIPRKEDELLDKILKEHEDRAKIMDLFIGGTVTSAATMQWIMAELINHPKVFKKLREEIESVTGTNRSVHESDIPNLHYLQAVVKETLRLYPLAPLMPRECSEDCKIGGFNIPKETAVLINAYSIMRDPEIWENPSKFYPERFL</sequence>
<dbReference type="GO" id="GO:0004497">
    <property type="term" value="F:monooxygenase activity"/>
    <property type="evidence" value="ECO:0007669"/>
    <property type="project" value="UniProtKB-KW"/>
</dbReference>
<dbReference type="AlphaFoldDB" id="A0A067L4P1"/>
<keyword evidence="4" id="KW-0349">Heme</keyword>
<keyword evidence="9" id="KW-0472">Membrane</keyword>